<dbReference type="Gene3D" id="3.30.40.10">
    <property type="entry name" value="Zinc/RING finger domain, C3HC4 (zinc finger)"/>
    <property type="match status" value="1"/>
</dbReference>
<keyword evidence="1" id="KW-0479">Metal-binding</keyword>
<evidence type="ECO:0000256" key="1">
    <source>
        <dbReference type="ARBA" id="ARBA00022723"/>
    </source>
</evidence>
<dbReference type="KEGG" id="ehx:EMIHUDRAFT_365315"/>
<dbReference type="RefSeq" id="XP_005787390.1">
    <property type="nucleotide sequence ID" value="XM_005787333.1"/>
</dbReference>
<organism evidence="7 8">
    <name type="scientific">Emiliania huxleyi (strain CCMP1516)</name>
    <dbReference type="NCBI Taxonomy" id="280463"/>
    <lineage>
        <taxon>Eukaryota</taxon>
        <taxon>Haptista</taxon>
        <taxon>Haptophyta</taxon>
        <taxon>Prymnesiophyceae</taxon>
        <taxon>Isochrysidales</taxon>
        <taxon>Noelaerhabdaceae</taxon>
        <taxon>Emiliania</taxon>
    </lineage>
</organism>
<dbReference type="AlphaFoldDB" id="A0A0D3KGS6"/>
<dbReference type="PROSITE" id="PS50089">
    <property type="entry name" value="ZF_RING_2"/>
    <property type="match status" value="1"/>
</dbReference>
<dbReference type="Pfam" id="PF13639">
    <property type="entry name" value="zf-RING_2"/>
    <property type="match status" value="1"/>
</dbReference>
<accession>A0A0D3KGS6</accession>
<evidence type="ECO:0000256" key="5">
    <source>
        <dbReference type="SAM" id="MobiDB-lite"/>
    </source>
</evidence>
<proteinExistence type="predicted"/>
<evidence type="ECO:0000313" key="7">
    <source>
        <dbReference type="EnsemblProtists" id="EOD34961"/>
    </source>
</evidence>
<dbReference type="GeneID" id="17276022"/>
<dbReference type="InterPro" id="IPR013083">
    <property type="entry name" value="Znf_RING/FYVE/PHD"/>
</dbReference>
<evidence type="ECO:0000313" key="8">
    <source>
        <dbReference type="Proteomes" id="UP000013827"/>
    </source>
</evidence>
<dbReference type="PANTHER" id="PTHR45931:SF3">
    <property type="entry name" value="RING ZINC FINGER-CONTAINING PROTEIN"/>
    <property type="match status" value="1"/>
</dbReference>
<reference evidence="8" key="1">
    <citation type="journal article" date="2013" name="Nature">
        <title>Pan genome of the phytoplankton Emiliania underpins its global distribution.</title>
        <authorList>
            <person name="Read B.A."/>
            <person name="Kegel J."/>
            <person name="Klute M.J."/>
            <person name="Kuo A."/>
            <person name="Lefebvre S.C."/>
            <person name="Maumus F."/>
            <person name="Mayer C."/>
            <person name="Miller J."/>
            <person name="Monier A."/>
            <person name="Salamov A."/>
            <person name="Young J."/>
            <person name="Aguilar M."/>
            <person name="Claverie J.M."/>
            <person name="Frickenhaus S."/>
            <person name="Gonzalez K."/>
            <person name="Herman E.K."/>
            <person name="Lin Y.C."/>
            <person name="Napier J."/>
            <person name="Ogata H."/>
            <person name="Sarno A.F."/>
            <person name="Shmutz J."/>
            <person name="Schroeder D."/>
            <person name="de Vargas C."/>
            <person name="Verret F."/>
            <person name="von Dassow P."/>
            <person name="Valentin K."/>
            <person name="Van de Peer Y."/>
            <person name="Wheeler G."/>
            <person name="Dacks J.B."/>
            <person name="Delwiche C.F."/>
            <person name="Dyhrman S.T."/>
            <person name="Glockner G."/>
            <person name="John U."/>
            <person name="Richards T."/>
            <person name="Worden A.Z."/>
            <person name="Zhang X."/>
            <person name="Grigoriev I.V."/>
            <person name="Allen A.E."/>
            <person name="Bidle K."/>
            <person name="Borodovsky M."/>
            <person name="Bowler C."/>
            <person name="Brownlee C."/>
            <person name="Cock J.M."/>
            <person name="Elias M."/>
            <person name="Gladyshev V.N."/>
            <person name="Groth M."/>
            <person name="Guda C."/>
            <person name="Hadaegh A."/>
            <person name="Iglesias-Rodriguez M.D."/>
            <person name="Jenkins J."/>
            <person name="Jones B.M."/>
            <person name="Lawson T."/>
            <person name="Leese F."/>
            <person name="Lindquist E."/>
            <person name="Lobanov A."/>
            <person name="Lomsadze A."/>
            <person name="Malik S.B."/>
            <person name="Marsh M.E."/>
            <person name="Mackinder L."/>
            <person name="Mock T."/>
            <person name="Mueller-Roeber B."/>
            <person name="Pagarete A."/>
            <person name="Parker M."/>
            <person name="Probert I."/>
            <person name="Quesneville H."/>
            <person name="Raines C."/>
            <person name="Rensing S.A."/>
            <person name="Riano-Pachon D.M."/>
            <person name="Richier S."/>
            <person name="Rokitta S."/>
            <person name="Shiraiwa Y."/>
            <person name="Soanes D.M."/>
            <person name="van der Giezen M."/>
            <person name="Wahlund T.M."/>
            <person name="Williams B."/>
            <person name="Wilson W."/>
            <person name="Wolfe G."/>
            <person name="Wurch L.L."/>
        </authorList>
    </citation>
    <scope>NUCLEOTIDE SEQUENCE</scope>
</reference>
<keyword evidence="2 4" id="KW-0863">Zinc-finger</keyword>
<dbReference type="HOGENOM" id="CLU_2077536_0_0_1"/>
<dbReference type="InterPro" id="IPR001841">
    <property type="entry name" value="Znf_RING"/>
</dbReference>
<evidence type="ECO:0000256" key="3">
    <source>
        <dbReference type="ARBA" id="ARBA00022833"/>
    </source>
</evidence>
<dbReference type="GeneID" id="17280231"/>
<dbReference type="SUPFAM" id="SSF57850">
    <property type="entry name" value="RING/U-box"/>
    <property type="match status" value="1"/>
</dbReference>
<dbReference type="STRING" id="2903.R1D5T7"/>
<feature type="region of interest" description="Disordered" evidence="5">
    <location>
        <begin position="92"/>
        <end position="118"/>
    </location>
</feature>
<dbReference type="KEGG" id="ehx:EMIHUDRAFT_363214"/>
<dbReference type="Proteomes" id="UP000013827">
    <property type="component" value="Unassembled WGS sequence"/>
</dbReference>
<dbReference type="EnsemblProtists" id="EOD34961">
    <property type="protein sequence ID" value="EOD34961"/>
    <property type="gene ID" value="EMIHUDRAFT_363214"/>
</dbReference>
<evidence type="ECO:0000256" key="4">
    <source>
        <dbReference type="PROSITE-ProRule" id="PRU00175"/>
    </source>
</evidence>
<dbReference type="GO" id="GO:0006511">
    <property type="term" value="P:ubiquitin-dependent protein catabolic process"/>
    <property type="evidence" value="ECO:0007669"/>
    <property type="project" value="TreeGrafter"/>
</dbReference>
<dbReference type="PaxDb" id="2903-EOD30748"/>
<name>A0A0D3KGS6_EMIH1</name>
<keyword evidence="8" id="KW-1185">Reference proteome</keyword>
<evidence type="ECO:0000256" key="2">
    <source>
        <dbReference type="ARBA" id="ARBA00022771"/>
    </source>
</evidence>
<sequence length="118" mass="12626">MLPTHVLTPAEVDLLGPAAACCICLEDFAAGNRVMVVPCAGLHKVHAACGRRWLEKEANTCPACRHELPSDGADAEQLKALRGLAVRDTVPSHLQDSRAATRDAPMTRRRVRSGACSN</sequence>
<dbReference type="GO" id="GO:0008270">
    <property type="term" value="F:zinc ion binding"/>
    <property type="evidence" value="ECO:0007669"/>
    <property type="project" value="UniProtKB-KW"/>
</dbReference>
<feature type="domain" description="RING-type" evidence="6">
    <location>
        <begin position="21"/>
        <end position="65"/>
    </location>
</feature>
<reference evidence="7" key="2">
    <citation type="submission" date="2024-10" db="UniProtKB">
        <authorList>
            <consortium name="EnsemblProtists"/>
        </authorList>
    </citation>
    <scope>IDENTIFICATION</scope>
</reference>
<protein>
    <recommendedName>
        <fullName evidence="6">RING-type domain-containing protein</fullName>
    </recommendedName>
</protein>
<dbReference type="eggNOG" id="KOG0800">
    <property type="taxonomic scope" value="Eukaryota"/>
</dbReference>
<dbReference type="InterPro" id="IPR051834">
    <property type="entry name" value="RING_finger_E3_ligase"/>
</dbReference>
<keyword evidence="3" id="KW-0862">Zinc</keyword>
<dbReference type="GO" id="GO:0005634">
    <property type="term" value="C:nucleus"/>
    <property type="evidence" value="ECO:0007669"/>
    <property type="project" value="TreeGrafter"/>
</dbReference>
<evidence type="ECO:0000259" key="6">
    <source>
        <dbReference type="PROSITE" id="PS50089"/>
    </source>
</evidence>
<dbReference type="PANTHER" id="PTHR45931">
    <property type="entry name" value="SI:CH211-59O9.10"/>
    <property type="match status" value="1"/>
</dbReference>
<dbReference type="GO" id="GO:0061630">
    <property type="term" value="F:ubiquitin protein ligase activity"/>
    <property type="evidence" value="ECO:0007669"/>
    <property type="project" value="TreeGrafter"/>
</dbReference>
<dbReference type="RefSeq" id="XP_005783177.1">
    <property type="nucleotide sequence ID" value="XM_005783120.1"/>
</dbReference>
<dbReference type="EnsemblProtists" id="EOD30748">
    <property type="protein sequence ID" value="EOD30748"/>
    <property type="gene ID" value="EMIHUDRAFT_365315"/>
</dbReference>